<dbReference type="Pfam" id="PF00497">
    <property type="entry name" value="SBP_bac_3"/>
    <property type="match status" value="1"/>
</dbReference>
<evidence type="ECO:0000256" key="7">
    <source>
        <dbReference type="ARBA" id="ARBA00022729"/>
    </source>
</evidence>
<evidence type="ECO:0000313" key="20">
    <source>
        <dbReference type="Proteomes" id="UP001157733"/>
    </source>
</evidence>
<comment type="similarity">
    <text evidence="2">Belongs to the binding-protein-dependent transport system permease family. HisMQ subfamily.</text>
</comment>
<evidence type="ECO:0000256" key="5">
    <source>
        <dbReference type="ARBA" id="ARBA00022475"/>
    </source>
</evidence>
<sequence>MTSFKTWAAVLLGALLLGSGPVQAASTRDAVRATGTLLWGADAEGGAPYVFPDPANPSQLIGFEVDLADALAAELGVTARMVQNDWGSLIPALQRGDFHMAMNGLEWTEERSRAVALTRPYYIYQQQLAVRAEDTRIETVSDLAGMTVGTLVNSVAQSILKQTNGVTVRVYPGQVEPYRDLKLGRLDAVFLDLPIAQHYAAPDPALRFAGPPVGEGLYVIAVHKGDAEFVETLNAILKKLYDDGTLQSIYQKWGLWNDRQLALAATDHSARRVIDVAEGMAMQHYLVILLQGAGMTVIISILAMALAVALGLALTGMRQLGGPILRGLAVTYIEIVRGTPLLLQLYIIYYGLPNVGIRLDAFTAAVVGLGMNYAAYEAEVYRGGLKAVAKGQWEAALSLGMTPFMIYRRILIPQAVRVVLPPVTNDFISLFKDTSLVSIIAIVELTKSYNMLAVSSMRFLELGLLTGLLYLMMAFPLSLLSTHLEKRLKTA</sequence>
<keyword evidence="15" id="KW-0407">Ion channel</keyword>
<dbReference type="RefSeq" id="WP_282010157.1">
    <property type="nucleotide sequence ID" value="NZ_OX336137.1"/>
</dbReference>
<keyword evidence="12" id="KW-0675">Receptor</keyword>
<comment type="subcellular location">
    <subcellularLocation>
        <location evidence="1">Cell inner membrane</location>
        <topology evidence="1">Multi-pass membrane protein</topology>
    </subcellularLocation>
    <subcellularLocation>
        <location evidence="16">Cell membrane</location>
        <topology evidence="16">Multi-pass membrane protein</topology>
    </subcellularLocation>
</comment>
<feature type="transmembrane region" description="Helical" evidence="16">
    <location>
        <begin position="459"/>
        <end position="479"/>
    </location>
</feature>
<evidence type="ECO:0000256" key="3">
    <source>
        <dbReference type="ARBA" id="ARBA00010333"/>
    </source>
</evidence>
<dbReference type="Gene3D" id="1.10.3720.10">
    <property type="entry name" value="MetI-like"/>
    <property type="match status" value="1"/>
</dbReference>
<evidence type="ECO:0000256" key="10">
    <source>
        <dbReference type="ARBA" id="ARBA00023065"/>
    </source>
</evidence>
<dbReference type="InterPro" id="IPR035906">
    <property type="entry name" value="MetI-like_sf"/>
</dbReference>
<dbReference type="InterPro" id="IPR001638">
    <property type="entry name" value="Solute-binding_3/MltF_N"/>
</dbReference>
<dbReference type="InterPro" id="IPR001320">
    <property type="entry name" value="Iontro_rcpt_C"/>
</dbReference>
<keyword evidence="11 16" id="KW-0472">Membrane</keyword>
<evidence type="ECO:0000256" key="11">
    <source>
        <dbReference type="ARBA" id="ARBA00023136"/>
    </source>
</evidence>
<keyword evidence="5" id="KW-1003">Cell membrane</keyword>
<keyword evidence="8" id="KW-0029">Amino-acid transport</keyword>
<evidence type="ECO:0000259" key="18">
    <source>
        <dbReference type="PROSITE" id="PS50928"/>
    </source>
</evidence>
<evidence type="ECO:0000256" key="9">
    <source>
        <dbReference type="ARBA" id="ARBA00022989"/>
    </source>
</evidence>
<reference evidence="19 20" key="1">
    <citation type="submission" date="2022-09" db="EMBL/GenBank/DDBJ databases">
        <authorList>
            <person name="Kop L."/>
        </authorList>
    </citation>
    <scope>NUCLEOTIDE SEQUENCE [LARGE SCALE GENOMIC DNA]</scope>
    <source>
        <strain evidence="19 20">347</strain>
    </source>
</reference>
<dbReference type="InterPro" id="IPR019594">
    <property type="entry name" value="Glu/Gly-bd"/>
</dbReference>
<evidence type="ECO:0000256" key="6">
    <source>
        <dbReference type="ARBA" id="ARBA00022692"/>
    </source>
</evidence>
<comment type="similarity">
    <text evidence="3">Belongs to the bacterial solute-binding protein 3 family.</text>
</comment>
<dbReference type="InterPro" id="IPR000515">
    <property type="entry name" value="MetI-like"/>
</dbReference>
<keyword evidence="20" id="KW-1185">Reference proteome</keyword>
<feature type="chain" id="PRO_5045193044" evidence="17">
    <location>
        <begin position="25"/>
        <end position="491"/>
    </location>
</feature>
<evidence type="ECO:0000256" key="15">
    <source>
        <dbReference type="ARBA" id="ARBA00023303"/>
    </source>
</evidence>
<evidence type="ECO:0000256" key="1">
    <source>
        <dbReference type="ARBA" id="ARBA00004429"/>
    </source>
</evidence>
<dbReference type="SMART" id="SM00079">
    <property type="entry name" value="PBPe"/>
    <property type="match status" value="1"/>
</dbReference>
<evidence type="ECO:0000256" key="2">
    <source>
        <dbReference type="ARBA" id="ARBA00010072"/>
    </source>
</evidence>
<dbReference type="SMART" id="SM00062">
    <property type="entry name" value="PBPb"/>
    <property type="match status" value="1"/>
</dbReference>
<dbReference type="SUPFAM" id="SSF53850">
    <property type="entry name" value="Periplasmic binding protein-like II"/>
    <property type="match status" value="1"/>
</dbReference>
<keyword evidence="13" id="KW-0325">Glycoprotein</keyword>
<evidence type="ECO:0000256" key="16">
    <source>
        <dbReference type="RuleBase" id="RU363032"/>
    </source>
</evidence>
<dbReference type="Gene3D" id="3.40.190.10">
    <property type="entry name" value="Periplasmic binding protein-like II"/>
    <property type="match status" value="2"/>
</dbReference>
<dbReference type="SMART" id="SM00918">
    <property type="entry name" value="Lig_chan-Glu_bd"/>
    <property type="match status" value="1"/>
</dbReference>
<dbReference type="InterPro" id="IPR010065">
    <property type="entry name" value="AA_ABC_transptr_permease_3TM"/>
</dbReference>
<dbReference type="PANTHER" id="PTHR30614">
    <property type="entry name" value="MEMBRANE COMPONENT OF AMINO ACID ABC TRANSPORTER"/>
    <property type="match status" value="1"/>
</dbReference>
<keyword evidence="10" id="KW-0406">Ion transport</keyword>
<keyword evidence="14" id="KW-1071">Ligand-gated ion channel</keyword>
<evidence type="ECO:0000256" key="4">
    <source>
        <dbReference type="ARBA" id="ARBA00022448"/>
    </source>
</evidence>
<dbReference type="Proteomes" id="UP001157733">
    <property type="component" value="Chromosome"/>
</dbReference>
<dbReference type="PANTHER" id="PTHR30614:SF0">
    <property type="entry name" value="L-CYSTINE TRANSPORT SYSTEM PERMEASE PROTEIN TCYL"/>
    <property type="match status" value="1"/>
</dbReference>
<dbReference type="Pfam" id="PF00528">
    <property type="entry name" value="BPD_transp_1"/>
    <property type="match status" value="1"/>
</dbReference>
<evidence type="ECO:0000313" key="19">
    <source>
        <dbReference type="EMBL" id="CAI2717200.1"/>
    </source>
</evidence>
<evidence type="ECO:0000256" key="17">
    <source>
        <dbReference type="SAM" id="SignalP"/>
    </source>
</evidence>
<accession>A0ABM9HAQ2</accession>
<feature type="transmembrane region" description="Helical" evidence="16">
    <location>
        <begin position="327"/>
        <end position="349"/>
    </location>
</feature>
<dbReference type="NCBIfam" id="TIGR01726">
    <property type="entry name" value="HEQRo_perm_3TM"/>
    <property type="match status" value="1"/>
</dbReference>
<feature type="domain" description="ABC transmembrane type-1" evidence="18">
    <location>
        <begin position="293"/>
        <end position="481"/>
    </location>
</feature>
<proteinExistence type="inferred from homology"/>
<protein>
    <submittedName>
        <fullName evidence="19">Amino acid ABC transporter, fused permease and periplasmic binding protein</fullName>
    </submittedName>
</protein>
<dbReference type="EMBL" id="OX336137">
    <property type="protein sequence ID" value="CAI2717200.1"/>
    <property type="molecule type" value="Genomic_DNA"/>
</dbReference>
<keyword evidence="9 16" id="KW-1133">Transmembrane helix</keyword>
<evidence type="ECO:0000256" key="13">
    <source>
        <dbReference type="ARBA" id="ARBA00023180"/>
    </source>
</evidence>
<feature type="signal peptide" evidence="17">
    <location>
        <begin position="1"/>
        <end position="24"/>
    </location>
</feature>
<dbReference type="CDD" id="cd06261">
    <property type="entry name" value="TM_PBP2"/>
    <property type="match status" value="1"/>
</dbReference>
<evidence type="ECO:0000256" key="12">
    <source>
        <dbReference type="ARBA" id="ARBA00023170"/>
    </source>
</evidence>
<dbReference type="SUPFAM" id="SSF161098">
    <property type="entry name" value="MetI-like"/>
    <property type="match status" value="1"/>
</dbReference>
<keyword evidence="7 17" id="KW-0732">Signal</keyword>
<evidence type="ECO:0000256" key="14">
    <source>
        <dbReference type="ARBA" id="ARBA00023286"/>
    </source>
</evidence>
<gene>
    <name evidence="19" type="ORF">NSPWAT_0341</name>
</gene>
<dbReference type="PROSITE" id="PS01039">
    <property type="entry name" value="SBP_BACTERIAL_3"/>
    <property type="match status" value="1"/>
</dbReference>
<keyword evidence="6 16" id="KW-0812">Transmembrane</keyword>
<dbReference type="InterPro" id="IPR018313">
    <property type="entry name" value="SBP_3_CS"/>
</dbReference>
<organism evidence="19 20">
    <name type="scientific">Nitrospina watsonii</name>
    <dbReference type="NCBI Taxonomy" id="1323948"/>
    <lineage>
        <taxon>Bacteria</taxon>
        <taxon>Pseudomonadati</taxon>
        <taxon>Nitrospinota/Tectimicrobiota group</taxon>
        <taxon>Nitrospinota</taxon>
        <taxon>Nitrospinia</taxon>
        <taxon>Nitrospinales</taxon>
        <taxon>Nitrospinaceae</taxon>
        <taxon>Nitrospina</taxon>
    </lineage>
</organism>
<dbReference type="InterPro" id="IPR043429">
    <property type="entry name" value="ArtM/GltK/GlnP/TcyL/YhdX-like"/>
</dbReference>
<feature type="transmembrane region" description="Helical" evidence="16">
    <location>
        <begin position="285"/>
        <end position="315"/>
    </location>
</feature>
<dbReference type="PROSITE" id="PS50928">
    <property type="entry name" value="ABC_TM1"/>
    <property type="match status" value="1"/>
</dbReference>
<evidence type="ECO:0000256" key="8">
    <source>
        <dbReference type="ARBA" id="ARBA00022970"/>
    </source>
</evidence>
<dbReference type="CDD" id="cd13530">
    <property type="entry name" value="PBP2_peptides_like"/>
    <property type="match status" value="1"/>
</dbReference>
<name>A0ABM9HAQ2_9BACT</name>
<keyword evidence="4 16" id="KW-0813">Transport</keyword>